<feature type="compositionally biased region" description="Basic residues" evidence="1">
    <location>
        <begin position="43"/>
        <end position="57"/>
    </location>
</feature>
<comment type="caution">
    <text evidence="2">The sequence shown here is derived from an EMBL/GenBank/DDBJ whole genome shotgun (WGS) entry which is preliminary data.</text>
</comment>
<sequence>MIPETQSRRSRGRLAAAEESSRSNAAGEPGPTMMAVAEGRGGNQRRRRWNGVRQRRRTIAEATSVAGTGGHGVGGSRRHRGQQWRFEKRGSNGGSKQGGSDGGSKKGPAAATNSGAEEKIAHRQWRLSVDRARACGDSRSRMND</sequence>
<evidence type="ECO:0000313" key="3">
    <source>
        <dbReference type="Proteomes" id="UP001420932"/>
    </source>
</evidence>
<feature type="region of interest" description="Disordered" evidence="1">
    <location>
        <begin position="1"/>
        <end position="125"/>
    </location>
</feature>
<dbReference type="Proteomes" id="UP001420932">
    <property type="component" value="Unassembled WGS sequence"/>
</dbReference>
<dbReference type="EMBL" id="JBBNAF010000005">
    <property type="protein sequence ID" value="KAK9141869.1"/>
    <property type="molecule type" value="Genomic_DNA"/>
</dbReference>
<protein>
    <submittedName>
        <fullName evidence="2">Uncharacterized protein</fullName>
    </submittedName>
</protein>
<evidence type="ECO:0000313" key="2">
    <source>
        <dbReference type="EMBL" id="KAK9141869.1"/>
    </source>
</evidence>
<proteinExistence type="predicted"/>
<dbReference type="AlphaFoldDB" id="A0AAP0JXY1"/>
<keyword evidence="3" id="KW-1185">Reference proteome</keyword>
<feature type="compositionally biased region" description="Low complexity" evidence="1">
    <location>
        <begin position="13"/>
        <end position="28"/>
    </location>
</feature>
<evidence type="ECO:0000256" key="1">
    <source>
        <dbReference type="SAM" id="MobiDB-lite"/>
    </source>
</evidence>
<gene>
    <name evidence="2" type="ORF">Syun_011269</name>
</gene>
<accession>A0AAP0JXY1</accession>
<organism evidence="2 3">
    <name type="scientific">Stephania yunnanensis</name>
    <dbReference type="NCBI Taxonomy" id="152371"/>
    <lineage>
        <taxon>Eukaryota</taxon>
        <taxon>Viridiplantae</taxon>
        <taxon>Streptophyta</taxon>
        <taxon>Embryophyta</taxon>
        <taxon>Tracheophyta</taxon>
        <taxon>Spermatophyta</taxon>
        <taxon>Magnoliopsida</taxon>
        <taxon>Ranunculales</taxon>
        <taxon>Menispermaceae</taxon>
        <taxon>Menispermoideae</taxon>
        <taxon>Cissampelideae</taxon>
        <taxon>Stephania</taxon>
    </lineage>
</organism>
<name>A0AAP0JXY1_9MAGN</name>
<reference evidence="2 3" key="1">
    <citation type="submission" date="2024-01" db="EMBL/GenBank/DDBJ databases">
        <title>Genome assemblies of Stephania.</title>
        <authorList>
            <person name="Yang L."/>
        </authorList>
    </citation>
    <scope>NUCLEOTIDE SEQUENCE [LARGE SCALE GENOMIC DNA]</scope>
    <source>
        <strain evidence="2">YNDBR</strain>
        <tissue evidence="2">Leaf</tissue>
    </source>
</reference>
<feature type="compositionally biased region" description="Gly residues" evidence="1">
    <location>
        <begin position="91"/>
        <end position="102"/>
    </location>
</feature>